<evidence type="ECO:0000256" key="1">
    <source>
        <dbReference type="SAM" id="SignalP"/>
    </source>
</evidence>
<keyword evidence="3" id="KW-0378">Hydrolase</keyword>
<dbReference type="PROSITE" id="PS51257">
    <property type="entry name" value="PROKAR_LIPOPROTEIN"/>
    <property type="match status" value="1"/>
</dbReference>
<feature type="domain" description="Peptidase S1" evidence="2">
    <location>
        <begin position="95"/>
        <end position="242"/>
    </location>
</feature>
<dbReference type="EMBL" id="JASNVU010000001">
    <property type="protein sequence ID" value="MDK4333822.1"/>
    <property type="molecule type" value="Genomic_DNA"/>
</dbReference>
<dbReference type="AlphaFoldDB" id="A0AAP4BX20"/>
<dbReference type="EC" id="3.4.21.-" evidence="3"/>
<dbReference type="InterPro" id="IPR043504">
    <property type="entry name" value="Peptidase_S1_PA_chymotrypsin"/>
</dbReference>
<dbReference type="GO" id="GO:0006508">
    <property type="term" value="P:proteolysis"/>
    <property type="evidence" value="ECO:0007669"/>
    <property type="project" value="UniProtKB-KW"/>
</dbReference>
<dbReference type="RefSeq" id="WP_284611527.1">
    <property type="nucleotide sequence ID" value="NZ_JASNUI010000019.1"/>
</dbReference>
<dbReference type="SUPFAM" id="SSF50494">
    <property type="entry name" value="Trypsin-like serine proteases"/>
    <property type="match status" value="1"/>
</dbReference>
<dbReference type="Gene3D" id="2.40.10.10">
    <property type="entry name" value="Trypsin-like serine proteases"/>
    <property type="match status" value="2"/>
</dbReference>
<dbReference type="InterPro" id="IPR009003">
    <property type="entry name" value="Peptidase_S1_PA"/>
</dbReference>
<proteinExistence type="predicted"/>
<protein>
    <submittedName>
        <fullName evidence="3">Trypsin-like serine protease</fullName>
        <ecNumber evidence="3">3.4.21.-</ecNumber>
    </submittedName>
</protein>
<feature type="chain" id="PRO_5042858773" evidence="1">
    <location>
        <begin position="23"/>
        <end position="281"/>
    </location>
</feature>
<dbReference type="InterPro" id="IPR001254">
    <property type="entry name" value="Trypsin_dom"/>
</dbReference>
<feature type="signal peptide" evidence="1">
    <location>
        <begin position="1"/>
        <end position="22"/>
    </location>
</feature>
<sequence>MTRVRIASSLLAAVGLFTVASCSTDATQQQDGVVAQSTDTPPPAPPNEFYEPAVVPVPPGAALNLTTSDPQPGEYFNFQSCTAAWSFALADGRTIAVTASHCGKPGDKVWAGTQEGDFAYPADPVGEVIYSDFFAEETNHLDVAFIELYRDAQYFTPGEVATTVATQLDKLPDAVCKLGSSTIVTCGNVKNAVDSTQLNYQGLEHDSNAALAEMCSAVGDSGGPVYGDVDGRQTIVGLVSGITEPLDEGHSCEDTQQNIDVAFTTAPDIQALALKVLGPVA</sequence>
<dbReference type="InterPro" id="IPR033116">
    <property type="entry name" value="TRYPSIN_SER"/>
</dbReference>
<name>A0AAP4BX20_9CORY</name>
<dbReference type="GO" id="GO:0004252">
    <property type="term" value="F:serine-type endopeptidase activity"/>
    <property type="evidence" value="ECO:0007669"/>
    <property type="project" value="InterPro"/>
</dbReference>
<accession>A0AAP4BX20</accession>
<gene>
    <name evidence="3" type="ORF">QPX58_00065</name>
</gene>
<organism evidence="3 4">
    <name type="scientific">Corynebacterium accolens</name>
    <dbReference type="NCBI Taxonomy" id="38284"/>
    <lineage>
        <taxon>Bacteria</taxon>
        <taxon>Bacillati</taxon>
        <taxon>Actinomycetota</taxon>
        <taxon>Actinomycetes</taxon>
        <taxon>Mycobacteriales</taxon>
        <taxon>Corynebacteriaceae</taxon>
        <taxon>Corynebacterium</taxon>
    </lineage>
</organism>
<dbReference type="Pfam" id="PF00089">
    <property type="entry name" value="Trypsin"/>
    <property type="match status" value="1"/>
</dbReference>
<keyword evidence="1" id="KW-0732">Signal</keyword>
<evidence type="ECO:0000259" key="2">
    <source>
        <dbReference type="Pfam" id="PF00089"/>
    </source>
</evidence>
<keyword evidence="3" id="KW-0645">Protease</keyword>
<evidence type="ECO:0000313" key="3">
    <source>
        <dbReference type="EMBL" id="MDK4333822.1"/>
    </source>
</evidence>
<dbReference type="InterPro" id="IPR018114">
    <property type="entry name" value="TRYPSIN_HIS"/>
</dbReference>
<reference evidence="3" key="1">
    <citation type="submission" date="2023-05" db="EMBL/GenBank/DDBJ databases">
        <title>Metabolic capabilities are highly conserved among human nasal-associated Corynebacterium species in pangenomic analyses.</title>
        <authorList>
            <person name="Tran T.H."/>
            <person name="Roberts A.Q."/>
            <person name="Escapa I.F."/>
            <person name="Gao W."/>
            <person name="Conlan S."/>
            <person name="Kong H."/>
            <person name="Segre J.A."/>
            <person name="Kelly M.S."/>
            <person name="Lemon K.P."/>
        </authorList>
    </citation>
    <scope>NUCLEOTIDE SEQUENCE</scope>
    <source>
        <strain evidence="3">KPL2618</strain>
    </source>
</reference>
<evidence type="ECO:0000313" key="4">
    <source>
        <dbReference type="Proteomes" id="UP001230317"/>
    </source>
</evidence>
<comment type="caution">
    <text evidence="3">The sequence shown here is derived from an EMBL/GenBank/DDBJ whole genome shotgun (WGS) entry which is preliminary data.</text>
</comment>
<dbReference type="PROSITE" id="PS00135">
    <property type="entry name" value="TRYPSIN_SER"/>
    <property type="match status" value="1"/>
</dbReference>
<dbReference type="PROSITE" id="PS00134">
    <property type="entry name" value="TRYPSIN_HIS"/>
    <property type="match status" value="1"/>
</dbReference>
<dbReference type="Proteomes" id="UP001230317">
    <property type="component" value="Unassembled WGS sequence"/>
</dbReference>